<keyword evidence="3" id="KW-1133">Transmembrane helix</keyword>
<evidence type="ECO:0000313" key="5">
    <source>
        <dbReference type="Proteomes" id="UP000694844"/>
    </source>
</evidence>
<comment type="subcellular location">
    <subcellularLocation>
        <location evidence="1">Membrane</location>
        <topology evidence="1">Multi-pass membrane protein</topology>
    </subcellularLocation>
</comment>
<dbReference type="RefSeq" id="XP_022316130.1">
    <property type="nucleotide sequence ID" value="XM_022460422.1"/>
</dbReference>
<dbReference type="InterPro" id="IPR011701">
    <property type="entry name" value="MFS"/>
</dbReference>
<dbReference type="AlphaFoldDB" id="A0A8B8CP06"/>
<feature type="transmembrane region" description="Helical" evidence="3">
    <location>
        <begin position="467"/>
        <end position="489"/>
    </location>
</feature>
<name>A0A8B8CP06_CRAVI</name>
<dbReference type="RefSeq" id="XP_022316131.1">
    <property type="nucleotide sequence ID" value="XM_022460423.1"/>
</dbReference>
<evidence type="ECO:0000313" key="9">
    <source>
        <dbReference type="RefSeq" id="XP_022316131.1"/>
    </source>
</evidence>
<evidence type="ECO:0000313" key="7">
    <source>
        <dbReference type="RefSeq" id="XP_022316129.1"/>
    </source>
</evidence>
<dbReference type="KEGG" id="cvn:111119866"/>
<accession>A0A8B8CP06</accession>
<dbReference type="GO" id="GO:0008028">
    <property type="term" value="F:monocarboxylic acid transmembrane transporter activity"/>
    <property type="evidence" value="ECO:0007669"/>
    <property type="project" value="TreeGrafter"/>
</dbReference>
<dbReference type="CDD" id="cd17352">
    <property type="entry name" value="MFS_MCT_SLC16"/>
    <property type="match status" value="1"/>
</dbReference>
<dbReference type="OrthoDB" id="6509908at2759"/>
<reference evidence="6 7" key="1">
    <citation type="submission" date="2025-04" db="UniProtKB">
        <authorList>
            <consortium name="RefSeq"/>
        </authorList>
    </citation>
    <scope>IDENTIFICATION</scope>
    <source>
        <tissue evidence="6 7">Whole sample</tissue>
    </source>
</reference>
<dbReference type="InterPro" id="IPR050327">
    <property type="entry name" value="Proton-linked_MCT"/>
</dbReference>
<dbReference type="GeneID" id="111119866"/>
<feature type="transmembrane region" description="Helical" evidence="3">
    <location>
        <begin position="27"/>
        <end position="49"/>
    </location>
</feature>
<evidence type="ECO:0000259" key="4">
    <source>
        <dbReference type="PROSITE" id="PS50850"/>
    </source>
</evidence>
<dbReference type="RefSeq" id="XP_022316132.1">
    <property type="nucleotide sequence ID" value="XM_022460424.1"/>
</dbReference>
<keyword evidence="3" id="KW-0812">Transmembrane</keyword>
<dbReference type="PROSITE" id="PS50850">
    <property type="entry name" value="MFS"/>
    <property type="match status" value="1"/>
</dbReference>
<sequence length="533" mass="58292">METEDDQDGSPSEPEGDTHQETVDGGWGWMVVLGAFFINVITDGCSYSFGVLFTHLVEYFHANRSSTAWVGSVFNASPLLFGPFASIIAKRFGFRKTTIAGGLIAAVGIFASVFVNSLALLSFTYGCVAGFGISLPYLASSVVVMMYFKKRRSLATGLAECGAGVGTLIFAPLLQFLISEYGWRGSLLVLSAIMLNIVLCGSLFRPQPLNVSKNIDRRISVPHDDENCEFEMSVSKSPEGRSEEFDSGTENCAKKDKRKLNRNLCVENESLRAESHSLLGGSLNSISNNVKTSERFSSVNCLQTENKHENNQVHKQDEPNSNSSSQSCMVVDLHLFCNWRFVIFLIANFILYFWYDVPYVFTVDRVLEIGESETQGALILSSIGIVHTIGNIVFGFLGDLKKVNRPILYCVSMWITGLGLALVPLSRDILSFAVFDGMYGFFVAASEALSCVLVTDILGISKVSDGYGILMFLQGVANLVGPPFAGWLFDISGSYNNTFFAAGGSIIFLGLLFIIVPIHSRVSRRANVTNVVN</sequence>
<feature type="transmembrane region" description="Helical" evidence="3">
    <location>
        <begin position="438"/>
        <end position="460"/>
    </location>
</feature>
<feature type="transmembrane region" description="Helical" evidence="3">
    <location>
        <begin position="406"/>
        <end position="426"/>
    </location>
</feature>
<keyword evidence="5" id="KW-1185">Reference proteome</keyword>
<evidence type="ECO:0000256" key="3">
    <source>
        <dbReference type="SAM" id="Phobius"/>
    </source>
</evidence>
<feature type="transmembrane region" description="Helical" evidence="3">
    <location>
        <begin position="495"/>
        <end position="516"/>
    </location>
</feature>
<keyword evidence="3" id="KW-0472">Membrane</keyword>
<evidence type="ECO:0000313" key="6">
    <source>
        <dbReference type="RefSeq" id="XP_022316127.1"/>
    </source>
</evidence>
<feature type="region of interest" description="Disordered" evidence="2">
    <location>
        <begin position="1"/>
        <end position="23"/>
    </location>
</feature>
<dbReference type="PANTHER" id="PTHR11360">
    <property type="entry name" value="MONOCARBOXYLATE TRANSPORTER"/>
    <property type="match status" value="1"/>
</dbReference>
<dbReference type="GO" id="GO:0016020">
    <property type="term" value="C:membrane"/>
    <property type="evidence" value="ECO:0007669"/>
    <property type="project" value="UniProtKB-SubCell"/>
</dbReference>
<dbReference type="RefSeq" id="XP_022316127.1">
    <property type="nucleotide sequence ID" value="XM_022460419.1"/>
</dbReference>
<dbReference type="Gene3D" id="1.20.1250.20">
    <property type="entry name" value="MFS general substrate transporter like domains"/>
    <property type="match status" value="2"/>
</dbReference>
<feature type="transmembrane region" description="Helical" evidence="3">
    <location>
        <begin position="335"/>
        <end position="355"/>
    </location>
</feature>
<feature type="domain" description="Major facilitator superfamily (MFS) profile" evidence="4">
    <location>
        <begin position="28"/>
        <end position="522"/>
    </location>
</feature>
<dbReference type="SUPFAM" id="SSF103473">
    <property type="entry name" value="MFS general substrate transporter"/>
    <property type="match status" value="1"/>
</dbReference>
<feature type="transmembrane region" description="Helical" evidence="3">
    <location>
        <begin position="69"/>
        <end position="89"/>
    </location>
</feature>
<dbReference type="PANTHER" id="PTHR11360:SF260">
    <property type="entry name" value="MFS DOMAIN-CONTAINING PROTEIN"/>
    <property type="match status" value="1"/>
</dbReference>
<feature type="transmembrane region" description="Helical" evidence="3">
    <location>
        <begin position="101"/>
        <end position="123"/>
    </location>
</feature>
<dbReference type="InterPro" id="IPR036259">
    <property type="entry name" value="MFS_trans_sf"/>
</dbReference>
<feature type="transmembrane region" description="Helical" evidence="3">
    <location>
        <begin position="375"/>
        <end position="394"/>
    </location>
</feature>
<feature type="transmembrane region" description="Helical" evidence="3">
    <location>
        <begin position="183"/>
        <end position="204"/>
    </location>
</feature>
<gene>
    <name evidence="6 7 8 9 10" type="primary">LOC111119866</name>
</gene>
<evidence type="ECO:0000256" key="2">
    <source>
        <dbReference type="SAM" id="MobiDB-lite"/>
    </source>
</evidence>
<protein>
    <submittedName>
        <fullName evidence="6 7">Monocarboxylate transporter 12-like</fullName>
    </submittedName>
</protein>
<dbReference type="Pfam" id="PF07690">
    <property type="entry name" value="MFS_1"/>
    <property type="match status" value="2"/>
</dbReference>
<evidence type="ECO:0000256" key="1">
    <source>
        <dbReference type="ARBA" id="ARBA00004141"/>
    </source>
</evidence>
<dbReference type="RefSeq" id="XP_022316129.1">
    <property type="nucleotide sequence ID" value="XM_022460421.1"/>
</dbReference>
<proteinExistence type="predicted"/>
<dbReference type="InterPro" id="IPR020846">
    <property type="entry name" value="MFS_dom"/>
</dbReference>
<evidence type="ECO:0000313" key="8">
    <source>
        <dbReference type="RefSeq" id="XP_022316130.1"/>
    </source>
</evidence>
<organism evidence="5 9">
    <name type="scientific">Crassostrea virginica</name>
    <name type="common">Eastern oyster</name>
    <dbReference type="NCBI Taxonomy" id="6565"/>
    <lineage>
        <taxon>Eukaryota</taxon>
        <taxon>Metazoa</taxon>
        <taxon>Spiralia</taxon>
        <taxon>Lophotrochozoa</taxon>
        <taxon>Mollusca</taxon>
        <taxon>Bivalvia</taxon>
        <taxon>Autobranchia</taxon>
        <taxon>Pteriomorphia</taxon>
        <taxon>Ostreida</taxon>
        <taxon>Ostreoidea</taxon>
        <taxon>Ostreidae</taxon>
        <taxon>Crassostrea</taxon>
    </lineage>
</organism>
<dbReference type="Proteomes" id="UP000694844">
    <property type="component" value="Chromosome 2"/>
</dbReference>
<feature type="transmembrane region" description="Helical" evidence="3">
    <location>
        <begin position="155"/>
        <end position="177"/>
    </location>
</feature>
<feature type="transmembrane region" description="Helical" evidence="3">
    <location>
        <begin position="129"/>
        <end position="148"/>
    </location>
</feature>
<evidence type="ECO:0000313" key="10">
    <source>
        <dbReference type="RefSeq" id="XP_022316132.1"/>
    </source>
</evidence>